<dbReference type="Pfam" id="PF00067">
    <property type="entry name" value="p450"/>
    <property type="match status" value="1"/>
</dbReference>
<keyword evidence="4" id="KW-0560">Oxidoreductase</keyword>
<feature type="binding site" description="axial binding residue" evidence="3">
    <location>
        <position position="390"/>
    </location>
    <ligand>
        <name>heme</name>
        <dbReference type="ChEBI" id="CHEBI:30413"/>
    </ligand>
    <ligandPart>
        <name>Fe</name>
        <dbReference type="ChEBI" id="CHEBI:18248"/>
    </ligandPart>
</feature>
<keyword evidence="3 4" id="KW-0479">Metal-binding</keyword>
<dbReference type="SUPFAM" id="SSF48264">
    <property type="entry name" value="Cytochrome P450"/>
    <property type="match status" value="1"/>
</dbReference>
<dbReference type="Gene3D" id="1.10.630.10">
    <property type="entry name" value="Cytochrome P450"/>
    <property type="match status" value="1"/>
</dbReference>
<dbReference type="InterPro" id="IPR002401">
    <property type="entry name" value="Cyt_P450_E_grp-I"/>
</dbReference>
<dbReference type="AlphaFoldDB" id="A0A7D6E1J4"/>
<dbReference type="InterPro" id="IPR050121">
    <property type="entry name" value="Cytochrome_P450_monoxygenase"/>
</dbReference>
<accession>A0A7D6E1J4</accession>
<sequence>MPPGPTGLPIVGSFFELRRDPFGLISRGAASYGDMFRIPMPLLDMVAVTHPDLLREFMDDADGRYSRYDLLGPLLKIIGANSIMLEGPKLRERRKMLMPMFTRRHLTTMADVFCGEFDDRLAGWSSFAGTGQPVDLQYEISLMTLKVYLKTLFSASIGERELRRLDADMRAITGLLGLTTLMVPFPNRLPRKGRSSLLPALARIYRLVGRLIKDRKDNPVAEPDFLDTLLEARYEDGSPINRADLAAEIVGLLGGAYDPTGAALTWTVALLLKNPESLARLDGEVDALGGALPTFDDVSRLSWTKACFDEGQRMQGHPFFPRFCMADNELGGYRLPKLTLVGASMSVVHRDPRWWPEPDRFDPMRFLDPEQVRARPRLAFMPFSSGQHFCLGTTMAYMAAQFFLSMLFQRYRLSVPDGWHPEPHFTFSVMVKGGLPAMISRA</sequence>
<dbReference type="PRINTS" id="PR00463">
    <property type="entry name" value="EP450I"/>
</dbReference>
<dbReference type="PROSITE" id="PS00086">
    <property type="entry name" value="CYTOCHROME_P450"/>
    <property type="match status" value="1"/>
</dbReference>
<dbReference type="PANTHER" id="PTHR24305:SF166">
    <property type="entry name" value="CYTOCHROME P450 12A4, MITOCHONDRIAL-RELATED"/>
    <property type="match status" value="1"/>
</dbReference>
<dbReference type="EMBL" id="CP059165">
    <property type="protein sequence ID" value="QLL09967.1"/>
    <property type="molecule type" value="Genomic_DNA"/>
</dbReference>
<evidence type="ECO:0000313" key="6">
    <source>
        <dbReference type="Proteomes" id="UP000510682"/>
    </source>
</evidence>
<proteinExistence type="inferred from homology"/>
<dbReference type="InterPro" id="IPR001128">
    <property type="entry name" value="Cyt_P450"/>
</dbReference>
<dbReference type="GO" id="GO:0020037">
    <property type="term" value="F:heme binding"/>
    <property type="evidence" value="ECO:0007669"/>
    <property type="project" value="InterPro"/>
</dbReference>
<keyword evidence="6" id="KW-1185">Reference proteome</keyword>
<dbReference type="PANTHER" id="PTHR24305">
    <property type="entry name" value="CYTOCHROME P450"/>
    <property type="match status" value="1"/>
</dbReference>
<dbReference type="InterPro" id="IPR017972">
    <property type="entry name" value="Cyt_P450_CS"/>
</dbReference>
<keyword evidence="3 4" id="KW-0349">Heme</keyword>
<dbReference type="GO" id="GO:0005506">
    <property type="term" value="F:iron ion binding"/>
    <property type="evidence" value="ECO:0007669"/>
    <property type="project" value="InterPro"/>
</dbReference>
<keyword evidence="3 4" id="KW-0408">Iron</keyword>
<gene>
    <name evidence="5" type="ORF">H0P51_03575</name>
</gene>
<dbReference type="KEGG" id="mgor:H0P51_03575"/>
<dbReference type="GO" id="GO:0016705">
    <property type="term" value="F:oxidoreductase activity, acting on paired donors, with incorporation or reduction of molecular oxygen"/>
    <property type="evidence" value="ECO:0007669"/>
    <property type="project" value="InterPro"/>
</dbReference>
<organism evidence="5 6">
    <name type="scientific">Mycobacterium vicinigordonae</name>
    <dbReference type="NCBI Taxonomy" id="1719132"/>
    <lineage>
        <taxon>Bacteria</taxon>
        <taxon>Bacillati</taxon>
        <taxon>Actinomycetota</taxon>
        <taxon>Actinomycetes</taxon>
        <taxon>Mycobacteriales</taxon>
        <taxon>Mycobacteriaceae</taxon>
        <taxon>Mycobacterium</taxon>
    </lineage>
</organism>
<evidence type="ECO:0000256" key="2">
    <source>
        <dbReference type="ARBA" id="ARBA00010617"/>
    </source>
</evidence>
<keyword evidence="4" id="KW-0503">Monooxygenase</keyword>
<dbReference type="InterPro" id="IPR036396">
    <property type="entry name" value="Cyt_P450_sf"/>
</dbReference>
<reference evidence="5" key="2">
    <citation type="submission" date="2020-07" db="EMBL/GenBank/DDBJ databases">
        <authorList>
            <person name="Yu X."/>
        </authorList>
    </citation>
    <scope>NUCLEOTIDE SEQUENCE [LARGE SCALE GENOMIC DNA]</scope>
    <source>
        <strain evidence="5">24T</strain>
    </source>
</reference>
<name>A0A7D6E1J4_9MYCO</name>
<evidence type="ECO:0000256" key="1">
    <source>
        <dbReference type="ARBA" id="ARBA00001971"/>
    </source>
</evidence>
<evidence type="ECO:0000256" key="4">
    <source>
        <dbReference type="RuleBase" id="RU000461"/>
    </source>
</evidence>
<evidence type="ECO:0000313" key="5">
    <source>
        <dbReference type="EMBL" id="QLL09967.1"/>
    </source>
</evidence>
<reference evidence="5" key="1">
    <citation type="submission" date="2020-07" db="EMBL/GenBank/DDBJ databases">
        <title>Description of Mycobacterium gordonae subsp. intergordonae subsp.nov. and Mycobacterium gordonae subsp. gordonae subsp. nov.</title>
        <authorList>
            <person name="Huang H."/>
        </authorList>
    </citation>
    <scope>NUCLEOTIDE SEQUENCE [LARGE SCALE GENOMIC DNA]</scope>
    <source>
        <strain evidence="5">24T</strain>
    </source>
</reference>
<dbReference type="Proteomes" id="UP000510682">
    <property type="component" value="Chromosome"/>
</dbReference>
<protein>
    <submittedName>
        <fullName evidence="5">Cytochrome P450</fullName>
    </submittedName>
</protein>
<comment type="similarity">
    <text evidence="2 4">Belongs to the cytochrome P450 family.</text>
</comment>
<evidence type="ECO:0000256" key="3">
    <source>
        <dbReference type="PIRSR" id="PIRSR602401-1"/>
    </source>
</evidence>
<dbReference type="GO" id="GO:0004497">
    <property type="term" value="F:monooxygenase activity"/>
    <property type="evidence" value="ECO:0007669"/>
    <property type="project" value="UniProtKB-KW"/>
</dbReference>
<comment type="cofactor">
    <cofactor evidence="1 3">
        <name>heme</name>
        <dbReference type="ChEBI" id="CHEBI:30413"/>
    </cofactor>
</comment>